<protein>
    <recommendedName>
        <fullName evidence="1">Amidohydrolase 3 domain-containing protein</fullName>
    </recommendedName>
</protein>
<dbReference type="Gene3D" id="3.10.310.70">
    <property type="match status" value="1"/>
</dbReference>
<evidence type="ECO:0000313" key="3">
    <source>
        <dbReference type="Proteomes" id="UP000236728"/>
    </source>
</evidence>
<dbReference type="SUPFAM" id="SSF51556">
    <property type="entry name" value="Metallo-dependent hydrolases"/>
    <property type="match status" value="1"/>
</dbReference>
<organism evidence="2 3">
    <name type="scientific">Bryocella elongata</name>
    <dbReference type="NCBI Taxonomy" id="863522"/>
    <lineage>
        <taxon>Bacteria</taxon>
        <taxon>Pseudomonadati</taxon>
        <taxon>Acidobacteriota</taxon>
        <taxon>Terriglobia</taxon>
        <taxon>Terriglobales</taxon>
        <taxon>Acidobacteriaceae</taxon>
        <taxon>Bryocella</taxon>
    </lineage>
</organism>
<dbReference type="InterPro" id="IPR032466">
    <property type="entry name" value="Metal_Hydrolase"/>
</dbReference>
<dbReference type="InterPro" id="IPR011059">
    <property type="entry name" value="Metal-dep_hydrolase_composite"/>
</dbReference>
<feature type="domain" description="Amidohydrolase 3" evidence="1">
    <location>
        <begin position="69"/>
        <end position="570"/>
    </location>
</feature>
<evidence type="ECO:0000259" key="1">
    <source>
        <dbReference type="Pfam" id="PF07969"/>
    </source>
</evidence>
<dbReference type="Proteomes" id="UP000236728">
    <property type="component" value="Unassembled WGS sequence"/>
</dbReference>
<dbReference type="Pfam" id="PF07969">
    <property type="entry name" value="Amidohydro_3"/>
    <property type="match status" value="1"/>
</dbReference>
<gene>
    <name evidence="2" type="ORF">SAMN05421819_0590</name>
</gene>
<sequence>MFAASGSAQSAPQADIIFVHGNILTGVHLRAEDRSATPARVTGIAVFAGHVLAVGNDDEVLTRKGPNTQVIDLHGAFTMPGFNDAHTHMAGAGQQKLTVDLDNVASLATMQEKIRAYVAHLAPGTWVLGGGWDHTKWASKALPTRQDLDAVTGGHPAYLERTDGHIAVVNTAALKLAGIDDTTPDPQGGKIDRDADGHATGILREGPARQAVQAKIPPPDYATRRKALELAIEDALSHGVTSVQDFSDWDDWLVLESMEHEGKLQLRFAEWMAFDTPLDVLKQRRASHDANDPLLHLTQLKAFMDGSLGSRTALLAAPYADDASNSGLPRYDQDKLDEMTAERAVAGFQLGFHAIGDQANDMALNAMNQGEFFRALGTCYDAHTGPFPRSPPLPCEATMIARARFRIEHAQVVLPEAFQRFHDLGVIASMQPSHLLTDMAWAGQRLGPERVKYAYAWKSFLDHGVTLAFGTDYPVESINPMRGLYSAITRQNEAGTQTFEPQEKLSIGEALYAYTQASAFAEFRETSKGRIEPGFLADFVVLDRDLTKASPREILNTKVLRTVVGGRTVYTAPPAEATH</sequence>
<dbReference type="Gene3D" id="3.20.20.140">
    <property type="entry name" value="Metal-dependent hydrolases"/>
    <property type="match status" value="1"/>
</dbReference>
<evidence type="ECO:0000313" key="2">
    <source>
        <dbReference type="EMBL" id="SEF61549.1"/>
    </source>
</evidence>
<dbReference type="OrthoDB" id="9767366at2"/>
<dbReference type="GO" id="GO:0016810">
    <property type="term" value="F:hydrolase activity, acting on carbon-nitrogen (but not peptide) bonds"/>
    <property type="evidence" value="ECO:0007669"/>
    <property type="project" value="InterPro"/>
</dbReference>
<dbReference type="Gene3D" id="2.30.40.10">
    <property type="entry name" value="Urease, subunit C, domain 1"/>
    <property type="match status" value="1"/>
</dbReference>
<dbReference type="SUPFAM" id="SSF51338">
    <property type="entry name" value="Composite domain of metallo-dependent hydrolases"/>
    <property type="match status" value="1"/>
</dbReference>
<dbReference type="InterPro" id="IPR013108">
    <property type="entry name" value="Amidohydro_3"/>
</dbReference>
<accession>A0A1H5TFH1</accession>
<dbReference type="PANTHER" id="PTHR22642">
    <property type="entry name" value="IMIDAZOLONEPROPIONASE"/>
    <property type="match status" value="1"/>
</dbReference>
<dbReference type="EMBL" id="FNVA01000001">
    <property type="protein sequence ID" value="SEF61549.1"/>
    <property type="molecule type" value="Genomic_DNA"/>
</dbReference>
<dbReference type="AlphaFoldDB" id="A0A1H5TFH1"/>
<reference evidence="2 3" key="1">
    <citation type="submission" date="2016-10" db="EMBL/GenBank/DDBJ databases">
        <authorList>
            <person name="de Groot N.N."/>
        </authorList>
    </citation>
    <scope>NUCLEOTIDE SEQUENCE [LARGE SCALE GENOMIC DNA]</scope>
    <source>
        <strain evidence="2 3">DSM 22489</strain>
    </source>
</reference>
<proteinExistence type="predicted"/>
<name>A0A1H5TFH1_9BACT</name>
<dbReference type="CDD" id="cd01300">
    <property type="entry name" value="YtcJ_like"/>
    <property type="match status" value="1"/>
</dbReference>
<dbReference type="InterPro" id="IPR033932">
    <property type="entry name" value="YtcJ-like"/>
</dbReference>
<dbReference type="PANTHER" id="PTHR22642:SF2">
    <property type="entry name" value="PROTEIN LONG AFTER FAR-RED 3"/>
    <property type="match status" value="1"/>
</dbReference>
<keyword evidence="3" id="KW-1185">Reference proteome</keyword>